<proteinExistence type="predicted"/>
<evidence type="ECO:0000259" key="5">
    <source>
        <dbReference type="PROSITE" id="PS50888"/>
    </source>
</evidence>
<evidence type="ECO:0000256" key="1">
    <source>
        <dbReference type="ARBA" id="ARBA00023015"/>
    </source>
</evidence>
<feature type="region of interest" description="Disordered" evidence="4">
    <location>
        <begin position="32"/>
        <end position="57"/>
    </location>
</feature>
<dbReference type="PANTHER" id="PTHR13935">
    <property type="entry name" value="ACHAETE-SCUTE TRANSCRIPTION FACTOR-RELATED"/>
    <property type="match status" value="1"/>
</dbReference>
<dbReference type="AlphaFoldDB" id="A0A835H7W9"/>
<dbReference type="Proteomes" id="UP000631114">
    <property type="component" value="Unassembled WGS sequence"/>
</dbReference>
<evidence type="ECO:0000256" key="4">
    <source>
        <dbReference type="SAM" id="MobiDB-lite"/>
    </source>
</evidence>
<comment type="caution">
    <text evidence="6">The sequence shown here is derived from an EMBL/GenBank/DDBJ whole genome shotgun (WGS) entry which is preliminary data.</text>
</comment>
<dbReference type="Gene3D" id="4.10.280.10">
    <property type="entry name" value="Helix-loop-helix DNA-binding domain"/>
    <property type="match status" value="1"/>
</dbReference>
<name>A0A835H7W9_9MAGN</name>
<evidence type="ECO:0000256" key="2">
    <source>
        <dbReference type="ARBA" id="ARBA00023125"/>
    </source>
</evidence>
<evidence type="ECO:0000313" key="6">
    <source>
        <dbReference type="EMBL" id="KAF9593352.1"/>
    </source>
</evidence>
<sequence length="157" mass="18019">MLIADASSGCCNPIKVDKLQLHRRRKLCATTNTVSEGSSDTNSNKKKRMKMHREVERQRRQDMATLYSTLRSLVPQEYLKGAVVNLFAKSTANTRLQAQNASFRFCIRVHDRRVVGKRRDITATGTILTHSDVFHDKEYLGQYTEKCWIGLELELES</sequence>
<dbReference type="GO" id="GO:0000981">
    <property type="term" value="F:DNA-binding transcription factor activity, RNA polymerase II-specific"/>
    <property type="evidence" value="ECO:0007669"/>
    <property type="project" value="TreeGrafter"/>
</dbReference>
<dbReference type="GO" id="GO:0090575">
    <property type="term" value="C:RNA polymerase II transcription regulator complex"/>
    <property type="evidence" value="ECO:0007669"/>
    <property type="project" value="TreeGrafter"/>
</dbReference>
<dbReference type="PANTHER" id="PTHR13935:SF106">
    <property type="entry name" value="ACHAETE-SCUTE COMPLEX PROTEIN T5-RELATED"/>
    <property type="match status" value="1"/>
</dbReference>
<dbReference type="GO" id="GO:0046983">
    <property type="term" value="F:protein dimerization activity"/>
    <property type="evidence" value="ECO:0007669"/>
    <property type="project" value="InterPro"/>
</dbReference>
<accession>A0A835H7W9</accession>
<dbReference type="InterPro" id="IPR036638">
    <property type="entry name" value="HLH_DNA-bd_sf"/>
</dbReference>
<organism evidence="6 7">
    <name type="scientific">Coptis chinensis</name>
    <dbReference type="NCBI Taxonomy" id="261450"/>
    <lineage>
        <taxon>Eukaryota</taxon>
        <taxon>Viridiplantae</taxon>
        <taxon>Streptophyta</taxon>
        <taxon>Embryophyta</taxon>
        <taxon>Tracheophyta</taxon>
        <taxon>Spermatophyta</taxon>
        <taxon>Magnoliopsida</taxon>
        <taxon>Ranunculales</taxon>
        <taxon>Ranunculaceae</taxon>
        <taxon>Coptidoideae</taxon>
        <taxon>Coptis</taxon>
    </lineage>
</organism>
<evidence type="ECO:0000256" key="3">
    <source>
        <dbReference type="ARBA" id="ARBA00023163"/>
    </source>
</evidence>
<evidence type="ECO:0000313" key="7">
    <source>
        <dbReference type="Proteomes" id="UP000631114"/>
    </source>
</evidence>
<keyword evidence="2" id="KW-0238">DNA-binding</keyword>
<dbReference type="OrthoDB" id="1935281at2759"/>
<keyword evidence="1" id="KW-0805">Transcription regulation</keyword>
<feature type="compositionally biased region" description="Polar residues" evidence="4">
    <location>
        <begin position="32"/>
        <end position="42"/>
    </location>
</feature>
<reference evidence="6 7" key="1">
    <citation type="submission" date="2020-10" db="EMBL/GenBank/DDBJ databases">
        <title>The Coptis chinensis genome and diversification of protoberbering-type alkaloids.</title>
        <authorList>
            <person name="Wang B."/>
            <person name="Shu S."/>
            <person name="Song C."/>
            <person name="Liu Y."/>
        </authorList>
    </citation>
    <scope>NUCLEOTIDE SEQUENCE [LARGE SCALE GENOMIC DNA]</scope>
    <source>
        <strain evidence="6">HL-2020</strain>
        <tissue evidence="6">Leaf</tissue>
    </source>
</reference>
<keyword evidence="3" id="KW-0804">Transcription</keyword>
<dbReference type="EMBL" id="JADFTS010000008">
    <property type="protein sequence ID" value="KAF9593352.1"/>
    <property type="molecule type" value="Genomic_DNA"/>
</dbReference>
<dbReference type="GO" id="GO:0000977">
    <property type="term" value="F:RNA polymerase II transcription regulatory region sequence-specific DNA binding"/>
    <property type="evidence" value="ECO:0007669"/>
    <property type="project" value="TreeGrafter"/>
</dbReference>
<gene>
    <name evidence="6" type="ORF">IFM89_021756</name>
</gene>
<dbReference type="InterPro" id="IPR011598">
    <property type="entry name" value="bHLH_dom"/>
</dbReference>
<dbReference type="InterPro" id="IPR015660">
    <property type="entry name" value="MASH1/Ascl1a-like"/>
</dbReference>
<protein>
    <recommendedName>
        <fullName evidence="5">BHLH domain-containing protein</fullName>
    </recommendedName>
</protein>
<dbReference type="SUPFAM" id="SSF47459">
    <property type="entry name" value="HLH, helix-loop-helix DNA-binding domain"/>
    <property type="match status" value="1"/>
</dbReference>
<keyword evidence="7" id="KW-1185">Reference proteome</keyword>
<dbReference type="Pfam" id="PF00010">
    <property type="entry name" value="HLH"/>
    <property type="match status" value="1"/>
</dbReference>
<feature type="domain" description="BHLH" evidence="5">
    <location>
        <begin position="47"/>
        <end position="97"/>
    </location>
</feature>
<dbReference type="PROSITE" id="PS50888">
    <property type="entry name" value="BHLH"/>
    <property type="match status" value="1"/>
</dbReference>